<protein>
    <submittedName>
        <fullName evidence="2">Uncharacterized protein</fullName>
    </submittedName>
</protein>
<feature type="region of interest" description="Disordered" evidence="1">
    <location>
        <begin position="163"/>
        <end position="232"/>
    </location>
</feature>
<dbReference type="AlphaFoldDB" id="M1V5F2"/>
<dbReference type="GO" id="GO:0006355">
    <property type="term" value="P:regulation of DNA-templated transcription"/>
    <property type="evidence" value="ECO:0007669"/>
    <property type="project" value="InterPro"/>
</dbReference>
<sequence>MDNRNLYSSALGTRISIESKGSGTNREQPVMIMAGNPLRVHVIDDDRIPTASMPGGFSAHDAPPGRGLASHSTEPQASRSVFAEGKSIVTPSERYRNGHQGSHVATGIHTGDTFRSATAPLSRDGAGLPATRPSFPMQQSWKAGPLRPAVAVHDGGDVFEWTQPDARQSIRSNQISPVSTSAELSPPMTRVPTPIPPPDHIEWKPPSMATGSPVTTSSSPSERALDRSRGQQRVVPHSGWVSLESALRASIVPEHLRLPRLLTEQPVRADATRTRFLVRLRVPSELDAFKIASIWRKRQETRFCLNCGVNDAPSWHRMEDDELGLIEIGEGWLNSPTLLAQIAGSPGRRLQRAQCNACWKYSSRHGGEQRPPRLWKGSELDRLLGLRVMEAQLRLFQR</sequence>
<dbReference type="KEGG" id="cme:CYME_CMK203C"/>
<feature type="compositionally biased region" description="Polar residues" evidence="1">
    <location>
        <begin position="70"/>
        <end position="79"/>
    </location>
</feature>
<evidence type="ECO:0000256" key="1">
    <source>
        <dbReference type="SAM" id="MobiDB-lite"/>
    </source>
</evidence>
<proteinExistence type="predicted"/>
<evidence type="ECO:0000313" key="3">
    <source>
        <dbReference type="Proteomes" id="UP000007014"/>
    </source>
</evidence>
<reference evidence="2 3" key="1">
    <citation type="journal article" date="2004" name="Nature">
        <title>Genome sequence of the ultrasmall unicellular red alga Cyanidioschyzon merolae 10D.</title>
        <authorList>
            <person name="Matsuzaki M."/>
            <person name="Misumi O."/>
            <person name="Shin-i T."/>
            <person name="Maruyama S."/>
            <person name="Takahara M."/>
            <person name="Miyagishima S."/>
            <person name="Mori T."/>
            <person name="Nishida K."/>
            <person name="Yagisawa F."/>
            <person name="Nishida K."/>
            <person name="Yoshida Y."/>
            <person name="Nishimura Y."/>
            <person name="Nakao S."/>
            <person name="Kobayashi T."/>
            <person name="Momoyama Y."/>
            <person name="Higashiyama T."/>
            <person name="Minoda A."/>
            <person name="Sano M."/>
            <person name="Nomoto H."/>
            <person name="Oishi K."/>
            <person name="Hayashi H."/>
            <person name="Ohta F."/>
            <person name="Nishizaka S."/>
            <person name="Haga S."/>
            <person name="Miura S."/>
            <person name="Morishita T."/>
            <person name="Kabeya Y."/>
            <person name="Terasawa K."/>
            <person name="Suzuki Y."/>
            <person name="Ishii Y."/>
            <person name="Asakawa S."/>
            <person name="Takano H."/>
            <person name="Ohta N."/>
            <person name="Kuroiwa H."/>
            <person name="Tanaka K."/>
            <person name="Shimizu N."/>
            <person name="Sugano S."/>
            <person name="Sato N."/>
            <person name="Nozaki H."/>
            <person name="Ogasawara N."/>
            <person name="Kohara Y."/>
            <person name="Kuroiwa T."/>
        </authorList>
    </citation>
    <scope>NUCLEOTIDE SEQUENCE [LARGE SCALE GENOMIC DNA]</scope>
    <source>
        <strain evidence="2 3">10D</strain>
    </source>
</reference>
<accession>M1V5F2</accession>
<evidence type="ECO:0000313" key="2">
    <source>
        <dbReference type="EMBL" id="BAM80565.1"/>
    </source>
</evidence>
<feature type="region of interest" description="Disordered" evidence="1">
    <location>
        <begin position="50"/>
        <end position="82"/>
    </location>
</feature>
<feature type="compositionally biased region" description="Low complexity" evidence="1">
    <location>
        <begin position="212"/>
        <end position="221"/>
    </location>
</feature>
<dbReference type="Gene3D" id="3.30.50.10">
    <property type="entry name" value="Erythroid Transcription Factor GATA-1, subunit A"/>
    <property type="match status" value="1"/>
</dbReference>
<gene>
    <name evidence="2" type="ORF">CYME_CMK203C</name>
</gene>
<dbReference type="Proteomes" id="UP000007014">
    <property type="component" value="Chromosome 11"/>
</dbReference>
<dbReference type="InterPro" id="IPR013088">
    <property type="entry name" value="Znf_NHR/GATA"/>
</dbReference>
<organism evidence="2 3">
    <name type="scientific">Cyanidioschyzon merolae (strain NIES-3377 / 10D)</name>
    <name type="common">Unicellular red alga</name>
    <dbReference type="NCBI Taxonomy" id="280699"/>
    <lineage>
        <taxon>Eukaryota</taxon>
        <taxon>Rhodophyta</taxon>
        <taxon>Bangiophyceae</taxon>
        <taxon>Cyanidiales</taxon>
        <taxon>Cyanidiaceae</taxon>
        <taxon>Cyanidioschyzon</taxon>
    </lineage>
</organism>
<dbReference type="GO" id="GO:0008270">
    <property type="term" value="F:zinc ion binding"/>
    <property type="evidence" value="ECO:0007669"/>
    <property type="project" value="InterPro"/>
</dbReference>
<reference evidence="2 3" key="2">
    <citation type="journal article" date="2007" name="BMC Biol.">
        <title>A 100%-complete sequence reveals unusually simple genomic features in the hot-spring red alga Cyanidioschyzon merolae.</title>
        <authorList>
            <person name="Nozaki H."/>
            <person name="Takano H."/>
            <person name="Misumi O."/>
            <person name="Terasawa K."/>
            <person name="Matsuzaki M."/>
            <person name="Maruyama S."/>
            <person name="Nishida K."/>
            <person name="Yagisawa F."/>
            <person name="Yoshida Y."/>
            <person name="Fujiwara T."/>
            <person name="Takio S."/>
            <person name="Tamura K."/>
            <person name="Chung S.J."/>
            <person name="Nakamura S."/>
            <person name="Kuroiwa H."/>
            <person name="Tanaka K."/>
            <person name="Sato N."/>
            <person name="Kuroiwa T."/>
        </authorList>
    </citation>
    <scope>NUCLEOTIDE SEQUENCE [LARGE SCALE GENOMIC DNA]</scope>
    <source>
        <strain evidence="2 3">10D</strain>
    </source>
</reference>
<name>M1V5F2_CYAM1</name>
<feature type="compositionally biased region" description="Polar residues" evidence="1">
    <location>
        <begin position="165"/>
        <end position="183"/>
    </location>
</feature>
<dbReference type="GeneID" id="16994330"/>
<keyword evidence="3" id="KW-1185">Reference proteome</keyword>
<dbReference type="RefSeq" id="XP_005536601.1">
    <property type="nucleotide sequence ID" value="XM_005536544.1"/>
</dbReference>
<dbReference type="EMBL" id="AP006493">
    <property type="protein sequence ID" value="BAM80565.1"/>
    <property type="molecule type" value="Genomic_DNA"/>
</dbReference>